<sequence length="545" mass="63882">MGYKNFKLAIYCTAPFLNNTSIYSLENDLKFFQRYLHLDKVYLETHRGKEDVSREKLLEFKNFFESQGIKVSGGITTTIDLLDDPVHNLRIFHTFCYSKETLREKLKEIVEYTASIFDEIILDDFYFTSCACEDCVRAKGDRSWRDYRLSLMTEISQGYVVEPAKKLNPKVNIIVKYPNWIESYHENGYNPETQKDIFDEMYVGTETRDPRYTQQDLPRYLSYSLMRWFENVKQGRIKGGWFDSFECDLTQYLEQAHLTLFAKAKEITLFDFSSLRNTVYIPPLGFELERIDDMLSLLGNPVGVSFYHPFHSDGENHLEDYLGMMGIPFEPTPYFSYEESPVFITETSCGDKDIIEKLKNTLLRGNTVIITSGVLRKLSRRGIEELTSIRYTDGKAYLDFFAIDPAMTGFTKYIHSKEILFPILEYYTNSSWPLIVGIKGEKNFPILLKDFYGKGKLYVLNIPDNFSDLYNFPVDVLNEIRKVFMEKINIYLEGKEKIGLFLYDNNYAILESFLPYRTEVFLNYKDKRIKILLSPHTFKLINLSQ</sequence>
<dbReference type="EnsemblBacteria" id="ACK41938">
    <property type="protein sequence ID" value="ACK41938"/>
    <property type="gene ID" value="Dtur_0653"/>
</dbReference>
<dbReference type="STRING" id="515635.Dtur_0653"/>
<dbReference type="PATRIC" id="fig|515635.4.peg.691"/>
<dbReference type="KEGG" id="dtu:Dtur_0653"/>
<keyword evidence="2" id="KW-1185">Reference proteome</keyword>
<dbReference type="Proteomes" id="UP000007719">
    <property type="component" value="Chromosome"/>
</dbReference>
<accession>B8DZK5</accession>
<protein>
    <submittedName>
        <fullName evidence="1">Permease, putative</fullName>
    </submittedName>
</protein>
<dbReference type="HOGENOM" id="CLU_499426_0_0_0"/>
<dbReference type="OrthoDB" id="8730636at2"/>
<dbReference type="AlphaFoldDB" id="B8DZK5"/>
<dbReference type="EMBL" id="CP001251">
    <property type="protein sequence ID" value="ACK41938.1"/>
    <property type="molecule type" value="Genomic_DNA"/>
</dbReference>
<gene>
    <name evidence="1" type="ordered locus">Dtur_0653</name>
</gene>
<name>B8DZK5_DICTD</name>
<evidence type="ECO:0000313" key="2">
    <source>
        <dbReference type="Proteomes" id="UP000007719"/>
    </source>
</evidence>
<reference evidence="2" key="1">
    <citation type="journal article" date="2016" name="Front. Microbiol.">
        <title>The complete genome sequence of hyperthermophile Dictyoglomus turgidum DSM 6724 reveals a specialized carbohydrate fermentor.</title>
        <authorList>
            <person name="Brumm P.J."/>
            <person name="Gowda K."/>
            <person name="Robb F.T."/>
            <person name="Mead D.A."/>
        </authorList>
    </citation>
    <scope>NUCLEOTIDE SEQUENCE [LARGE SCALE GENOMIC DNA]</scope>
    <source>
        <strain evidence="2">DSM 6724 / Z-1310</strain>
    </source>
</reference>
<dbReference type="eggNOG" id="ENOG502Z8ST">
    <property type="taxonomic scope" value="Bacteria"/>
</dbReference>
<evidence type="ECO:0000313" key="1">
    <source>
        <dbReference type="EMBL" id="ACK41938.1"/>
    </source>
</evidence>
<dbReference type="InParanoid" id="B8DZK5"/>
<organism evidence="1 2">
    <name type="scientific">Dictyoglomus turgidum (strain DSM 6724 / Z-1310)</name>
    <dbReference type="NCBI Taxonomy" id="515635"/>
    <lineage>
        <taxon>Bacteria</taxon>
        <taxon>Pseudomonadati</taxon>
        <taxon>Dictyoglomota</taxon>
        <taxon>Dictyoglomia</taxon>
        <taxon>Dictyoglomales</taxon>
        <taxon>Dictyoglomaceae</taxon>
        <taxon>Dictyoglomus</taxon>
    </lineage>
</organism>
<dbReference type="RefSeq" id="WP_012583023.1">
    <property type="nucleotide sequence ID" value="NC_011661.1"/>
</dbReference>
<proteinExistence type="predicted"/>